<reference evidence="2 3" key="1">
    <citation type="journal article" date="2019" name="New Phytol.">
        <title>Comparative genomics reveals unique wood-decay strategies and fruiting body development in the Schizophyllaceae.</title>
        <authorList>
            <person name="Almasi E."/>
            <person name="Sahu N."/>
            <person name="Krizsan K."/>
            <person name="Balint B."/>
            <person name="Kovacs G.M."/>
            <person name="Kiss B."/>
            <person name="Cseklye J."/>
            <person name="Drula E."/>
            <person name="Henrissat B."/>
            <person name="Nagy I."/>
            <person name="Chovatia M."/>
            <person name="Adam C."/>
            <person name="LaButti K."/>
            <person name="Lipzen A."/>
            <person name="Riley R."/>
            <person name="Grigoriev I.V."/>
            <person name="Nagy L.G."/>
        </authorList>
    </citation>
    <scope>NUCLEOTIDE SEQUENCE [LARGE SCALE GENOMIC DNA]</scope>
    <source>
        <strain evidence="2 3">NL-1724</strain>
    </source>
</reference>
<accession>A0A550C8T1</accession>
<dbReference type="EMBL" id="VDMD01000017">
    <property type="protein sequence ID" value="TRM61221.1"/>
    <property type="molecule type" value="Genomic_DNA"/>
</dbReference>
<name>A0A550C8T1_9AGAR</name>
<comment type="caution">
    <text evidence="2">The sequence shown here is derived from an EMBL/GenBank/DDBJ whole genome shotgun (WGS) entry which is preliminary data.</text>
</comment>
<sequence length="64" mass="7245">MLHGHKQQRPGGGSSVACIDAIDVTCSCNHFPRLITSWEDRVTNAPPYEENQRRTATRRHESPE</sequence>
<evidence type="ECO:0000256" key="1">
    <source>
        <dbReference type="SAM" id="MobiDB-lite"/>
    </source>
</evidence>
<evidence type="ECO:0000313" key="3">
    <source>
        <dbReference type="Proteomes" id="UP000320762"/>
    </source>
</evidence>
<evidence type="ECO:0000313" key="2">
    <source>
        <dbReference type="EMBL" id="TRM61221.1"/>
    </source>
</evidence>
<feature type="region of interest" description="Disordered" evidence="1">
    <location>
        <begin position="39"/>
        <end position="64"/>
    </location>
</feature>
<organism evidence="2 3">
    <name type="scientific">Schizophyllum amplum</name>
    <dbReference type="NCBI Taxonomy" id="97359"/>
    <lineage>
        <taxon>Eukaryota</taxon>
        <taxon>Fungi</taxon>
        <taxon>Dikarya</taxon>
        <taxon>Basidiomycota</taxon>
        <taxon>Agaricomycotina</taxon>
        <taxon>Agaricomycetes</taxon>
        <taxon>Agaricomycetidae</taxon>
        <taxon>Agaricales</taxon>
        <taxon>Schizophyllaceae</taxon>
        <taxon>Schizophyllum</taxon>
    </lineage>
</organism>
<dbReference type="Proteomes" id="UP000320762">
    <property type="component" value="Unassembled WGS sequence"/>
</dbReference>
<gene>
    <name evidence="2" type="ORF">BD626DRAFT_501839</name>
</gene>
<protein>
    <submittedName>
        <fullName evidence="2">Uncharacterized protein</fullName>
    </submittedName>
</protein>
<dbReference type="AlphaFoldDB" id="A0A550C8T1"/>
<keyword evidence="3" id="KW-1185">Reference proteome</keyword>
<proteinExistence type="predicted"/>
<feature type="compositionally biased region" description="Basic and acidic residues" evidence="1">
    <location>
        <begin position="50"/>
        <end position="64"/>
    </location>
</feature>